<gene>
    <name evidence="1" type="ORF">GALL_378970</name>
</gene>
<accession>A0A1J5Q9P5</accession>
<sequence length="125" mass="13202">MRPETAPGIAPEAALAAALQAWGDDDFARRLRDALLAGDALFAPLQRAITRGSHALVEHAELLVLRSTEHDGVLQLDAGVVYASITPGCACEGDPTPMSELPEYATLRIRIDRASAAATVELLAD</sequence>
<dbReference type="AlphaFoldDB" id="A0A1J5Q9P5"/>
<dbReference type="EMBL" id="MLJW01001072">
    <property type="protein sequence ID" value="OIQ80353.1"/>
    <property type="molecule type" value="Genomic_DNA"/>
</dbReference>
<comment type="caution">
    <text evidence="1">The sequence shown here is derived from an EMBL/GenBank/DDBJ whole genome shotgun (WGS) entry which is preliminary data.</text>
</comment>
<evidence type="ECO:0000313" key="1">
    <source>
        <dbReference type="EMBL" id="OIQ80353.1"/>
    </source>
</evidence>
<reference evidence="1" key="1">
    <citation type="submission" date="2016-10" db="EMBL/GenBank/DDBJ databases">
        <title>Sequence of Gallionella enrichment culture.</title>
        <authorList>
            <person name="Poehlein A."/>
            <person name="Muehling M."/>
            <person name="Daniel R."/>
        </authorList>
    </citation>
    <scope>NUCLEOTIDE SEQUENCE</scope>
</reference>
<name>A0A1J5Q9P5_9ZZZZ</name>
<protein>
    <submittedName>
        <fullName evidence="1">Uncharacterized protein</fullName>
    </submittedName>
</protein>
<proteinExistence type="predicted"/>
<organism evidence="1">
    <name type="scientific">mine drainage metagenome</name>
    <dbReference type="NCBI Taxonomy" id="410659"/>
    <lineage>
        <taxon>unclassified sequences</taxon>
        <taxon>metagenomes</taxon>
        <taxon>ecological metagenomes</taxon>
    </lineage>
</organism>